<evidence type="ECO:0000313" key="3">
    <source>
        <dbReference type="EMBL" id="AEP30321.1"/>
    </source>
</evidence>
<dbReference type="SUPFAM" id="SSF56529">
    <property type="entry name" value="FAH"/>
    <property type="match status" value="1"/>
</dbReference>
<dbReference type="Gene3D" id="3.90.850.10">
    <property type="entry name" value="Fumarylacetoacetase-like, C-terminal domain"/>
    <property type="match status" value="1"/>
</dbReference>
<evidence type="ECO:0000313" key="4">
    <source>
        <dbReference type="Proteomes" id="UP000009282"/>
    </source>
</evidence>
<evidence type="ECO:0000259" key="2">
    <source>
        <dbReference type="Pfam" id="PF01557"/>
    </source>
</evidence>
<reference evidence="3 4" key="1">
    <citation type="journal article" date="2011" name="J. Bacteriol.">
        <title>Complete genome sequence of seawater bacterium Glaciecola nitratireducens FR1064T.</title>
        <authorList>
            <person name="Bian F."/>
            <person name="Qin Q.L."/>
            <person name="Xie B.B."/>
            <person name="Shu Y.L."/>
            <person name="Zhang X.Y."/>
            <person name="Yu Y."/>
            <person name="Chen B."/>
            <person name="Chen X.L."/>
            <person name="Zhou B.C."/>
            <person name="Zhang Y.Z."/>
        </authorList>
    </citation>
    <scope>NUCLEOTIDE SEQUENCE [LARGE SCALE GENOMIC DNA]</scope>
    <source>
        <strain evidence="4">JCM 12485 / KCTC 12276 / FR1064</strain>
    </source>
</reference>
<dbReference type="OrthoDB" id="9805307at2"/>
<dbReference type="Pfam" id="PF01557">
    <property type="entry name" value="FAA_hydrolase"/>
    <property type="match status" value="1"/>
</dbReference>
<dbReference type="EMBL" id="CP003060">
    <property type="protein sequence ID" value="AEP30321.1"/>
    <property type="molecule type" value="Genomic_DNA"/>
</dbReference>
<dbReference type="InterPro" id="IPR036663">
    <property type="entry name" value="Fumarylacetoacetase_C_sf"/>
</dbReference>
<gene>
    <name evidence="3" type="ordered locus">GNIT_2218</name>
</gene>
<dbReference type="InterPro" id="IPR011234">
    <property type="entry name" value="Fumarylacetoacetase-like_C"/>
</dbReference>
<dbReference type="Proteomes" id="UP000009282">
    <property type="component" value="Chromosome"/>
</dbReference>
<keyword evidence="4" id="KW-1185">Reference proteome</keyword>
<dbReference type="PANTHER" id="PTHR11820">
    <property type="entry name" value="ACYLPYRUVASE"/>
    <property type="match status" value="1"/>
</dbReference>
<dbReference type="PANTHER" id="PTHR11820:SF7">
    <property type="entry name" value="ACYLPYRUVASE FAHD1, MITOCHONDRIAL"/>
    <property type="match status" value="1"/>
</dbReference>
<dbReference type="KEGG" id="gni:GNIT_2218"/>
<feature type="domain" description="Fumarylacetoacetase-like C-terminal" evidence="2">
    <location>
        <begin position="37"/>
        <end position="237"/>
    </location>
</feature>
<sequence length="240" mass="26225">MSSNQFQQVRPYRHASIRPSALESAKQGDVINLPVGKVVCVGRNYMDHIEEMSNQVSEVPLLFMKPSTAMVDMREAIVIPTKQGECHNELEVALLIGAKITKASIAEASEAVCGIGLGLDLTLRDEQQRLKKAGQPWERAKSFDASCPLSPFVMVDSLAEGDHFTFQLQINQNLTQNGDTKLMLTSMLQLIVEISQYFTLLPGDVILTGTPKGVGPLHVGDEITAALEGYLSVTTRVISQ</sequence>
<dbReference type="RefSeq" id="WP_014109194.1">
    <property type="nucleotide sequence ID" value="NC_016041.1"/>
</dbReference>
<evidence type="ECO:0000256" key="1">
    <source>
        <dbReference type="ARBA" id="ARBA00022723"/>
    </source>
</evidence>
<proteinExistence type="predicted"/>
<keyword evidence="3" id="KW-0378">Hydrolase</keyword>
<dbReference type="GO" id="GO:0046872">
    <property type="term" value="F:metal ion binding"/>
    <property type="evidence" value="ECO:0007669"/>
    <property type="project" value="UniProtKB-KW"/>
</dbReference>
<organism evidence="3 4">
    <name type="scientific">Glaciecola nitratireducens (strain JCM 12485 / KCTC 12276 / FR1064)</name>
    <dbReference type="NCBI Taxonomy" id="1085623"/>
    <lineage>
        <taxon>Bacteria</taxon>
        <taxon>Pseudomonadati</taxon>
        <taxon>Pseudomonadota</taxon>
        <taxon>Gammaproteobacteria</taxon>
        <taxon>Alteromonadales</taxon>
        <taxon>Alteromonadaceae</taxon>
        <taxon>Brumicola</taxon>
    </lineage>
</organism>
<keyword evidence="1" id="KW-0479">Metal-binding</keyword>
<dbReference type="STRING" id="1085623.GNIT_2218"/>
<dbReference type="AlphaFoldDB" id="G4QHU4"/>
<accession>G4QHU4</accession>
<dbReference type="eggNOG" id="COG0179">
    <property type="taxonomic scope" value="Bacteria"/>
</dbReference>
<dbReference type="HOGENOM" id="CLU_028458_5_0_6"/>
<dbReference type="GO" id="GO:0018773">
    <property type="term" value="F:acetylpyruvate hydrolase activity"/>
    <property type="evidence" value="ECO:0007669"/>
    <property type="project" value="TreeGrafter"/>
</dbReference>
<dbReference type="NCBIfam" id="NF007967">
    <property type="entry name" value="PRK10691.1"/>
    <property type="match status" value="1"/>
</dbReference>
<name>G4QHU4_GLANF</name>
<protein>
    <submittedName>
        <fullName evidence="3">Fumarylacetoacetate (FAA) hydrolase</fullName>
    </submittedName>
</protein>